<dbReference type="GO" id="GO:0034388">
    <property type="term" value="C:Pwp2p-containing subcomplex of 90S preribosome"/>
    <property type="evidence" value="ECO:0007669"/>
    <property type="project" value="TreeGrafter"/>
</dbReference>
<dbReference type="Pfam" id="PF23240">
    <property type="entry name" value="HAT_PRP39_N"/>
    <property type="match status" value="1"/>
</dbReference>
<feature type="region of interest" description="Disordered" evidence="6">
    <location>
        <begin position="216"/>
        <end position="249"/>
    </location>
</feature>
<dbReference type="GO" id="GO:0030515">
    <property type="term" value="F:snoRNA binding"/>
    <property type="evidence" value="ECO:0007669"/>
    <property type="project" value="InterPro"/>
</dbReference>
<keyword evidence="3" id="KW-0698">rRNA processing</keyword>
<keyword evidence="5" id="KW-0539">Nucleus</keyword>
<dbReference type="Gene3D" id="1.25.40.10">
    <property type="entry name" value="Tetratricopeptide repeat domain"/>
    <property type="match status" value="1"/>
</dbReference>
<dbReference type="GeneID" id="28724919"/>
<dbReference type="GO" id="GO:0032040">
    <property type="term" value="C:small-subunit processome"/>
    <property type="evidence" value="ECO:0007669"/>
    <property type="project" value="TreeGrafter"/>
</dbReference>
<name>A0A0X8HUC5_9SACH</name>
<evidence type="ECO:0000256" key="4">
    <source>
        <dbReference type="ARBA" id="ARBA00022737"/>
    </source>
</evidence>
<evidence type="ECO:0000256" key="2">
    <source>
        <dbReference type="ARBA" id="ARBA00010734"/>
    </source>
</evidence>
<organism evidence="8 9">
    <name type="scientific">Eremothecium sinecaudum</name>
    <dbReference type="NCBI Taxonomy" id="45286"/>
    <lineage>
        <taxon>Eukaryota</taxon>
        <taxon>Fungi</taxon>
        <taxon>Dikarya</taxon>
        <taxon>Ascomycota</taxon>
        <taxon>Saccharomycotina</taxon>
        <taxon>Saccharomycetes</taxon>
        <taxon>Saccharomycetales</taxon>
        <taxon>Saccharomycetaceae</taxon>
        <taxon>Eremothecium</taxon>
    </lineage>
</organism>
<dbReference type="InterPro" id="IPR003107">
    <property type="entry name" value="HAT"/>
</dbReference>
<dbReference type="RefSeq" id="XP_017988617.1">
    <property type="nucleotide sequence ID" value="XM_018133257.1"/>
</dbReference>
<comment type="subcellular location">
    <subcellularLocation>
        <location evidence="1">Nucleus</location>
        <location evidence="1">Nucleolus</location>
    </subcellularLocation>
</comment>
<dbReference type="PANTHER" id="PTHR23271">
    <property type="entry name" value="HEPATOCELLULAR CARCINOMA-ASSOCIATED ANTIGEN 66"/>
    <property type="match status" value="1"/>
</dbReference>
<reference evidence="8 9" key="1">
    <citation type="submission" date="2016-01" db="EMBL/GenBank/DDBJ databases">
        <title>Genome sequence of the yeast Holleya sinecauda.</title>
        <authorList>
            <person name="Dietrich F.S."/>
        </authorList>
    </citation>
    <scope>NUCLEOTIDE SEQUENCE [LARGE SCALE GENOMIC DNA]</scope>
    <source>
        <strain evidence="8 9">ATCC 58844</strain>
    </source>
</reference>
<evidence type="ECO:0000259" key="7">
    <source>
        <dbReference type="Pfam" id="PF08640"/>
    </source>
</evidence>
<evidence type="ECO:0000313" key="9">
    <source>
        <dbReference type="Proteomes" id="UP000243052"/>
    </source>
</evidence>
<feature type="compositionally biased region" description="Basic and acidic residues" evidence="6">
    <location>
        <begin position="221"/>
        <end position="239"/>
    </location>
</feature>
<dbReference type="InterPro" id="IPR011990">
    <property type="entry name" value="TPR-like_helical_dom_sf"/>
</dbReference>
<sequence>MSTKARYYLEQCIPEVTDLIDKGLFTKNEISTIMSKRTNFEHRLSSRGSSISDYIRYIEYEKNVEKLRQKRVKRILQDARTNSVSEWSIQQRIIFIFQRGCNKFPKEVKFWAMFLNHLKSSPHVSYKKVQNVYNQLLKLHPSNVDIWISCAKYEYEVHANYKSCRTVFQTGLRFNPDVPKLWYEYVKFELNFVTKLLHRRKVMNLINEREQELDMQQQQEVAKKDTSIDQEAQDEHTEKLQVPSTGDQMKDKLNELPDADMSMLGTEETNPALRGEIALVVYDLAMRKLAEDYIRKRNGYYSNSDSKLDLELKRNALEFVFKLSLEYIKLFDSFEDLNREYLIHHVVQYLKNLQFDDITVENSMPDIYVQVLIQDIVMNIRYMTPETLEIDELQLSVKKYLAYKSKCSSENVKKLSTAYTSYIQDRFLFEMSKSEDPRYRILNAIVKKL</sequence>
<dbReference type="SMART" id="SM00386">
    <property type="entry name" value="HAT"/>
    <property type="match status" value="3"/>
</dbReference>
<dbReference type="Proteomes" id="UP000243052">
    <property type="component" value="Chromosome vi"/>
</dbReference>
<evidence type="ECO:0000256" key="6">
    <source>
        <dbReference type="SAM" id="MobiDB-lite"/>
    </source>
</evidence>
<dbReference type="GO" id="GO:0000462">
    <property type="term" value="P:maturation of SSU-rRNA from tricistronic rRNA transcript (SSU-rRNA, 5.8S rRNA, LSU-rRNA)"/>
    <property type="evidence" value="ECO:0007669"/>
    <property type="project" value="InterPro"/>
</dbReference>
<dbReference type="AlphaFoldDB" id="A0A0X8HUC5"/>
<dbReference type="EMBL" id="CP014246">
    <property type="protein sequence ID" value="AMD21621.1"/>
    <property type="molecule type" value="Genomic_DNA"/>
</dbReference>
<keyword evidence="4" id="KW-0677">Repeat</keyword>
<evidence type="ECO:0000256" key="1">
    <source>
        <dbReference type="ARBA" id="ARBA00004604"/>
    </source>
</evidence>
<accession>A0A0X8HUC5</accession>
<dbReference type="InterPro" id="IPR013949">
    <property type="entry name" value="Utp6"/>
</dbReference>
<gene>
    <name evidence="8" type="ORF">AW171_hschr63584</name>
</gene>
<dbReference type="Pfam" id="PF08640">
    <property type="entry name" value="U3_assoc_6"/>
    <property type="match status" value="1"/>
</dbReference>
<evidence type="ECO:0000256" key="3">
    <source>
        <dbReference type="ARBA" id="ARBA00022552"/>
    </source>
</evidence>
<feature type="domain" description="U3 small nucleolar RNA-associated protein 6 N-terminal" evidence="7">
    <location>
        <begin position="9"/>
        <end position="92"/>
    </location>
</feature>
<dbReference type="STRING" id="45286.A0A0X8HUC5"/>
<dbReference type="InterPro" id="IPR055347">
    <property type="entry name" value="UTP6_N"/>
</dbReference>
<dbReference type="PANTHER" id="PTHR23271:SF1">
    <property type="entry name" value="U3 SMALL NUCLEOLAR RNA-ASSOCIATED PROTEIN 6 HOMOLOG"/>
    <property type="match status" value="1"/>
</dbReference>
<comment type="similarity">
    <text evidence="2">Belongs to the UTP6 family.</text>
</comment>
<proteinExistence type="inferred from homology"/>
<protein>
    <submittedName>
        <fullName evidence="8">HFL235Wp</fullName>
    </submittedName>
</protein>
<dbReference type="OrthoDB" id="28112at2759"/>
<evidence type="ECO:0000313" key="8">
    <source>
        <dbReference type="EMBL" id="AMD21621.1"/>
    </source>
</evidence>
<dbReference type="SUPFAM" id="SSF48452">
    <property type="entry name" value="TPR-like"/>
    <property type="match status" value="1"/>
</dbReference>
<keyword evidence="9" id="KW-1185">Reference proteome</keyword>
<evidence type="ECO:0000256" key="5">
    <source>
        <dbReference type="ARBA" id="ARBA00023242"/>
    </source>
</evidence>